<keyword evidence="4" id="KW-0436">Ligase</keyword>
<dbReference type="SUPFAM" id="SSF53335">
    <property type="entry name" value="S-adenosyl-L-methionine-dependent methyltransferases"/>
    <property type="match status" value="1"/>
</dbReference>
<dbReference type="CDD" id="cd19535">
    <property type="entry name" value="Cyc_NRPS"/>
    <property type="match status" value="2"/>
</dbReference>
<dbReference type="InterPro" id="IPR001242">
    <property type="entry name" value="Condensation_dom"/>
</dbReference>
<reference evidence="8 9" key="2">
    <citation type="journal article" date="2016" name="Appl. Microbiol. Biotechnol.">
        <title>Mutations improving production and secretion of extracellular lipase by Burkholderia glumae PG1.</title>
        <authorList>
            <person name="Knapp A."/>
            <person name="Voget S."/>
            <person name="Gao R."/>
            <person name="Zaburannyi N."/>
            <person name="Krysciak D."/>
            <person name="Breuer M."/>
            <person name="Hauer B."/>
            <person name="Streit W.R."/>
            <person name="Muller R."/>
            <person name="Daniel R."/>
            <person name="Jaeger K.E."/>
        </authorList>
    </citation>
    <scope>NUCLEOTIDE SEQUENCE [LARGE SCALE GENOMIC DNA]</scope>
    <source>
        <strain evidence="8 9">PG1</strain>
    </source>
</reference>
<dbReference type="InterPro" id="IPR057737">
    <property type="entry name" value="Condensation_MtbB-like"/>
</dbReference>
<evidence type="ECO:0000256" key="5">
    <source>
        <dbReference type="ARBA" id="ARBA00022737"/>
    </source>
</evidence>
<comment type="cofactor">
    <cofactor evidence="1">
        <name>pantetheine 4'-phosphate</name>
        <dbReference type="ChEBI" id="CHEBI:47942"/>
    </cofactor>
</comment>
<dbReference type="KEGG" id="bgp:BGL_2c16040"/>
<evidence type="ECO:0000256" key="4">
    <source>
        <dbReference type="ARBA" id="ARBA00022598"/>
    </source>
</evidence>
<dbReference type="Gene3D" id="3.40.50.150">
    <property type="entry name" value="Vaccinia Virus protein VP39"/>
    <property type="match status" value="1"/>
</dbReference>
<dbReference type="FunFam" id="3.30.559.30:FF:000006">
    <property type="entry name" value="Yersiniabactin polyketide/non-ribosomal peptide synthetase"/>
    <property type="match status" value="2"/>
</dbReference>
<dbReference type="InterPro" id="IPR006162">
    <property type="entry name" value="Ppantetheine_attach_site"/>
</dbReference>
<dbReference type="InterPro" id="IPR042099">
    <property type="entry name" value="ANL_N_sf"/>
</dbReference>
<dbReference type="InterPro" id="IPR010071">
    <property type="entry name" value="AA_adenyl_dom"/>
</dbReference>
<feature type="compositionally biased region" description="Basic residues" evidence="6">
    <location>
        <begin position="2052"/>
        <end position="2070"/>
    </location>
</feature>
<dbReference type="SUPFAM" id="SSF56801">
    <property type="entry name" value="Acetyl-CoA synthetase-like"/>
    <property type="match status" value="1"/>
</dbReference>
<accession>A0A0B6SBM8</accession>
<dbReference type="InterPro" id="IPR023213">
    <property type="entry name" value="CAT-like_dom_sf"/>
</dbReference>
<dbReference type="RefSeq" id="WP_042628070.1">
    <property type="nucleotide sequence ID" value="NZ_CP002581.1"/>
</dbReference>
<feature type="domain" description="Carrier" evidence="7">
    <location>
        <begin position="1968"/>
        <end position="2042"/>
    </location>
</feature>
<dbReference type="InterPro" id="IPR036736">
    <property type="entry name" value="ACP-like_sf"/>
</dbReference>
<dbReference type="PANTHER" id="PTHR45527:SF10">
    <property type="entry name" value="PYOCHELIN SYNTHASE PCHF"/>
    <property type="match status" value="1"/>
</dbReference>
<dbReference type="SUPFAM" id="SSF52777">
    <property type="entry name" value="CoA-dependent acyltransferases"/>
    <property type="match status" value="4"/>
</dbReference>
<dbReference type="GO" id="GO:0005737">
    <property type="term" value="C:cytoplasm"/>
    <property type="evidence" value="ECO:0007669"/>
    <property type="project" value="TreeGrafter"/>
</dbReference>
<dbReference type="NCBIfam" id="TIGR01733">
    <property type="entry name" value="AA-adenyl-dom"/>
    <property type="match status" value="1"/>
</dbReference>
<dbReference type="Proteomes" id="UP000031838">
    <property type="component" value="Chromosome 2"/>
</dbReference>
<protein>
    <submittedName>
        <fullName evidence="8">Nonribosomal peptide synthase (NRPS)</fullName>
    </submittedName>
</protein>
<evidence type="ECO:0000259" key="7">
    <source>
        <dbReference type="PROSITE" id="PS50075"/>
    </source>
</evidence>
<dbReference type="GO" id="GO:0043041">
    <property type="term" value="P:amino acid activation for nonribosomal peptide biosynthetic process"/>
    <property type="evidence" value="ECO:0007669"/>
    <property type="project" value="TreeGrafter"/>
</dbReference>
<evidence type="ECO:0000313" key="8">
    <source>
        <dbReference type="EMBL" id="AJK49671.1"/>
    </source>
</evidence>
<dbReference type="InterPro" id="IPR045851">
    <property type="entry name" value="AMP-bd_C_sf"/>
</dbReference>
<dbReference type="SMART" id="SM00823">
    <property type="entry name" value="PKS_PP"/>
    <property type="match status" value="3"/>
</dbReference>
<dbReference type="InterPro" id="IPR020806">
    <property type="entry name" value="PKS_PP-bd"/>
</dbReference>
<gene>
    <name evidence="8" type="ORF">BGL_2c16040</name>
</gene>
<evidence type="ECO:0000256" key="3">
    <source>
        <dbReference type="ARBA" id="ARBA00022553"/>
    </source>
</evidence>
<dbReference type="HOGENOM" id="CLU_000022_40_0_4"/>
<evidence type="ECO:0000313" key="9">
    <source>
        <dbReference type="Proteomes" id="UP000031838"/>
    </source>
</evidence>
<dbReference type="PANTHER" id="PTHR45527">
    <property type="entry name" value="NONRIBOSOMAL PEPTIDE SYNTHETASE"/>
    <property type="match status" value="1"/>
</dbReference>
<sequence length="2070" mass="226068">MPPSEIRPDSAAAAPRTRLDGDSLRAALAAELGIDAAELGDDTSLLELGFDSMRLMAWLNRLRSDGYALTMRDLYCEPTPAGWRQLLQHTPAPPAEPDPAPRHWPTMRDGEPFELTPVQHAYLVGRSPRQPLGGVGCHLYQEFDGSGLTPDRLEAAVHAMLARHPMLSVAFREDGRQQWHERSPWPGVTVHDLRDCDAAACEPALAAVRADLGHRVLNVERGETFDFQLSLLPHGRHRLHVNLDLLVLDAASFALVFDELSALLAGAALPEVGTRYDFRSYLAQRRHDGAAAREAARRYWQARLDALPPAPRLPLAREPEQVAPVVFSRRRARIEADDWQTFQGRASACGVTPTMALATCFAAVLARWSDEPRLLLNLTLFDRQPIDPAVERMIADFTNILLLDLAGDGAAFDALARANQTRFADAYEHRDWSGVELLRELRKTSRHPHGAPIVFTSNLGRPLYGRDTGATLGEPAWGISQTPQVWIDHLAFEHGTSVWLQWDSNEALFAPGLVDTLFDAYLGLVRRLVDDPEAWRRPLADPMPETQRATRMRANATARPLPRGCLHEGVWRAAGRTPDAVALIHRDEQVSYASLVDRARRCAGALAARGVRAGDTVAVSMEKGVGQIVAVLGILHAGAVYVPVPLDQPAARRRKIYDDANVRLVLVCRDASDARAAHDAPARYLAWQDAVTAASLDPGVTVDPHAPAYVIYTSGSTGVPKGVVISHRGALNTCAELNRRYRVGAGDRVLALSALHFDLSVYDIFGVLSVGGALVLIDDAQRRDPASWCALLERHRVTLWNSVPALFDMLLTYAEGFALDAPASLRLVMLSGDWIGLDLPARYRAFRRDGALVAMGGATEASIWSNAFDVDEVAPHWRSIPYGLPLANQCYRVVDRHGRDCPDWVAGELWIGGAGVALGYFHDARRTEAQFVEHAGSRWYRTGDLGCYWPDGTLEFLGRRDKQVKIGGYRIELGEIDAALNRVEGVKTGIAAAIGERDKTLVAFVVPSGPALRSALPVDPARPADYRALFPATADRADEPAANDRADARLARIVADFLLDHLLREGVEFTAALSADEIVGRYRAQTAWRPLMMRWLALLVAQGRLVERDGAYRAGPGHDAPPDAPGTDDPDASVVEALRRHHATLASIVRGERAAPTLLDDAYWAPESLLMRSAGMQAVIDALGAAVSALSAMLQRPVRVVEVGTRGGRFAAALLHRVGPEQLSYLGLDASQDRVLHARARLGAWPHAQARRLDPGTLAELAHSADLVVANNALHRLGSTALEAVAALAAPSALIHVTELRRASALALVSADLLVDDGAAAEHRLLDAEAWRRRFAEAALACERADRLGAQQRFLLRAPEHVEVPDTRKLAAALAEQLPAYMVPQRLVFIDALPLTANGKIDHAALLAQCAPAATATAGSERPPPEGAAEHVVAALWQRLLQVEGVDRHSHFLQLGGDSLLATRLIGELDRAGYTAQLGALFDHPTLAGFAATLQPHGRAGAGTLHVDPAARHQPFPLTDVQQAYLVGRQPGFALGGVGSHFFVEFEVERLDVARYESAWRRLIPRHDMLRAVVRDGTQQILAETAPFTLTCHRVADLDGPEALALRERLAHQVLDATCRHGFDVQAASDGSTRSRLYVCLDNLLLDGLSMQILLAELEQLYVTPDAELPPLDVSFRDYVIHQAGRGASDTSRDYWRRRLATLPRAPQLPLRAAPHAIGQPRFVRRSGRLSGPQWSALQARARDANLTPSAVLLAVYATVLSAWSARRELCVNLTLFDRQPLHPQIEQVLGDFTSLLLLAWQPAPTWLASARRLQQQLWRDLEHRDVSALDVMRQLARRDGCSAVTMPVVFTSALGFDRDRFLAHRSAFRPCWGISQTPQIWLDHQVYESEGELRFNWDAVEALFDPEQLQAMFDQQVTLLQRLATDPAAWTLAPDALVPPAGLTPVDAPPARQPPDASAAAAPGTAPADAALVGRLRQHFEGTLGLPIAARQSFFDAGAKSLDLVRWHVALQQAGHASLAVTDLFVHGSPQALATHLAGTAEPADDDARRGTRLARRQATRKRRLGARA</sequence>
<dbReference type="Gene3D" id="3.40.50.12780">
    <property type="entry name" value="N-terminal domain of ligase-like"/>
    <property type="match status" value="1"/>
</dbReference>
<dbReference type="Pfam" id="PF00550">
    <property type="entry name" value="PP-binding"/>
    <property type="match status" value="3"/>
</dbReference>
<dbReference type="GO" id="GO:0016874">
    <property type="term" value="F:ligase activity"/>
    <property type="evidence" value="ECO:0007669"/>
    <property type="project" value="UniProtKB-KW"/>
</dbReference>
<reference evidence="9" key="1">
    <citation type="submission" date="2011-03" db="EMBL/GenBank/DDBJ databases">
        <authorList>
            <person name="Voget S."/>
            <person name="Streit W.R."/>
            <person name="Jaeger K.E."/>
            <person name="Daniel R."/>
        </authorList>
    </citation>
    <scope>NUCLEOTIDE SEQUENCE [LARGE SCALE GENOMIC DNA]</scope>
    <source>
        <strain evidence="9">PG1</strain>
    </source>
</reference>
<evidence type="ECO:0000256" key="1">
    <source>
        <dbReference type="ARBA" id="ARBA00001957"/>
    </source>
</evidence>
<keyword evidence="5" id="KW-0677">Repeat</keyword>
<dbReference type="EMBL" id="CP002581">
    <property type="protein sequence ID" value="AJK49671.1"/>
    <property type="molecule type" value="Genomic_DNA"/>
</dbReference>
<evidence type="ECO:0000256" key="2">
    <source>
        <dbReference type="ARBA" id="ARBA00022450"/>
    </source>
</evidence>
<dbReference type="InterPro" id="IPR013217">
    <property type="entry name" value="Methyltransf_12"/>
</dbReference>
<dbReference type="PROSITE" id="PS00455">
    <property type="entry name" value="AMP_BINDING"/>
    <property type="match status" value="1"/>
</dbReference>
<feature type="region of interest" description="Disordered" evidence="6">
    <location>
        <begin position="2040"/>
        <end position="2070"/>
    </location>
</feature>
<evidence type="ECO:0000256" key="6">
    <source>
        <dbReference type="SAM" id="MobiDB-lite"/>
    </source>
</evidence>
<feature type="region of interest" description="Disordered" evidence="6">
    <location>
        <begin position="1111"/>
        <end position="1131"/>
    </location>
</feature>
<dbReference type="FunFam" id="3.30.559.10:FF:000023">
    <property type="entry name" value="Non-ribosomal peptide synthetase"/>
    <property type="match status" value="2"/>
</dbReference>
<dbReference type="Gene3D" id="3.30.300.30">
    <property type="match status" value="2"/>
</dbReference>
<dbReference type="Gene3D" id="3.30.559.30">
    <property type="entry name" value="Nonribosomal peptide synthetase, condensation domain"/>
    <property type="match status" value="2"/>
</dbReference>
<dbReference type="Pfam" id="PF00668">
    <property type="entry name" value="Condensation"/>
    <property type="match status" value="2"/>
</dbReference>
<dbReference type="SUPFAM" id="SSF47336">
    <property type="entry name" value="ACP-like"/>
    <property type="match status" value="3"/>
</dbReference>
<proteinExistence type="predicted"/>
<keyword evidence="2" id="KW-0596">Phosphopantetheine</keyword>
<dbReference type="PROSITE" id="PS50075">
    <property type="entry name" value="CARRIER"/>
    <property type="match status" value="3"/>
</dbReference>
<dbReference type="CDD" id="cd12114">
    <property type="entry name" value="A_NRPS_TlmIV_like"/>
    <property type="match status" value="1"/>
</dbReference>
<dbReference type="Pfam" id="PF08242">
    <property type="entry name" value="Methyltransf_12"/>
    <property type="match status" value="1"/>
</dbReference>
<dbReference type="InterPro" id="IPR000873">
    <property type="entry name" value="AMP-dep_synth/lig_dom"/>
</dbReference>
<dbReference type="GO" id="GO:0031177">
    <property type="term" value="F:phosphopantetheine binding"/>
    <property type="evidence" value="ECO:0007669"/>
    <property type="project" value="InterPro"/>
</dbReference>
<feature type="region of interest" description="Disordered" evidence="6">
    <location>
        <begin position="1942"/>
        <end position="1966"/>
    </location>
</feature>
<dbReference type="Gene3D" id="1.10.1200.10">
    <property type="entry name" value="ACP-like"/>
    <property type="match status" value="3"/>
</dbReference>
<dbReference type="GO" id="GO:0009403">
    <property type="term" value="P:toxin biosynthetic process"/>
    <property type="evidence" value="ECO:0007669"/>
    <property type="project" value="UniProtKB-ARBA"/>
</dbReference>
<feature type="domain" description="Carrier" evidence="7">
    <location>
        <begin position="15"/>
        <end position="91"/>
    </location>
</feature>
<dbReference type="Gene3D" id="3.30.559.10">
    <property type="entry name" value="Chloramphenicol acetyltransferase-like domain"/>
    <property type="match status" value="2"/>
</dbReference>
<dbReference type="FunFam" id="3.40.50.12780:FF:000012">
    <property type="entry name" value="Non-ribosomal peptide synthetase"/>
    <property type="match status" value="1"/>
</dbReference>
<keyword evidence="9" id="KW-1185">Reference proteome</keyword>
<dbReference type="InterPro" id="IPR029063">
    <property type="entry name" value="SAM-dependent_MTases_sf"/>
</dbReference>
<feature type="domain" description="Carrier" evidence="7">
    <location>
        <begin position="1424"/>
        <end position="1498"/>
    </location>
</feature>
<dbReference type="InterPro" id="IPR009081">
    <property type="entry name" value="PP-bd_ACP"/>
</dbReference>
<organism evidence="8 9">
    <name type="scientific">Burkholderia plantarii</name>
    <dbReference type="NCBI Taxonomy" id="41899"/>
    <lineage>
        <taxon>Bacteria</taxon>
        <taxon>Pseudomonadati</taxon>
        <taxon>Pseudomonadota</taxon>
        <taxon>Betaproteobacteria</taxon>
        <taxon>Burkholderiales</taxon>
        <taxon>Burkholderiaceae</taxon>
        <taxon>Burkholderia</taxon>
    </lineage>
</organism>
<dbReference type="InterPro" id="IPR020845">
    <property type="entry name" value="AMP-binding_CS"/>
</dbReference>
<name>A0A0B6SBM8_BURPL</name>
<feature type="compositionally biased region" description="Low complexity" evidence="6">
    <location>
        <begin position="1955"/>
        <end position="1966"/>
    </location>
</feature>
<keyword evidence="3" id="KW-0597">Phosphoprotein</keyword>
<dbReference type="Pfam" id="PF00501">
    <property type="entry name" value="AMP-binding"/>
    <property type="match status" value="1"/>
</dbReference>
<dbReference type="PROSITE" id="PS00012">
    <property type="entry name" value="PHOSPHOPANTETHEINE"/>
    <property type="match status" value="2"/>
</dbReference>